<keyword evidence="3" id="KW-1185">Reference proteome</keyword>
<comment type="caution">
    <text evidence="2">The sequence shown here is derived from an EMBL/GenBank/DDBJ whole genome shotgun (WGS) entry which is preliminary data.</text>
</comment>
<dbReference type="EMBL" id="JADEWN010000011">
    <property type="protein sequence ID" value="MBE9189999.1"/>
    <property type="molecule type" value="Genomic_DNA"/>
</dbReference>
<dbReference type="PRINTS" id="PR00598">
    <property type="entry name" value="HTHMARR"/>
</dbReference>
<evidence type="ECO:0000259" key="1">
    <source>
        <dbReference type="PROSITE" id="PS50995"/>
    </source>
</evidence>
<feature type="domain" description="HTH marR-type" evidence="1">
    <location>
        <begin position="11"/>
        <end position="147"/>
    </location>
</feature>
<dbReference type="Proteomes" id="UP000651156">
    <property type="component" value="Unassembled WGS sequence"/>
</dbReference>
<accession>A0ABR9UNY9</accession>
<sequence>MQDQSIKTVATDCTCLNLRKASRVVTQLFDQVLQPSGVLANQFALLAALSLAESVSITRLAQELVMDRTTLTRNLKPLERDGLICIEPGQDQRVRVVSLTEKGQAALVKALPLWKQAQTKVTEELGQDRWQALLSNLSDTVSLLREI</sequence>
<dbReference type="SMART" id="SM00347">
    <property type="entry name" value="HTH_MARR"/>
    <property type="match status" value="1"/>
</dbReference>
<dbReference type="PROSITE" id="PS50995">
    <property type="entry name" value="HTH_MARR_2"/>
    <property type="match status" value="1"/>
</dbReference>
<name>A0ABR9UNY9_9CHRO</name>
<protein>
    <submittedName>
        <fullName evidence="2">Winged helix-turn-helix transcriptional regulator</fullName>
    </submittedName>
</protein>
<dbReference type="InterPro" id="IPR000835">
    <property type="entry name" value="HTH_MarR-typ"/>
</dbReference>
<proteinExistence type="predicted"/>
<dbReference type="InterPro" id="IPR036388">
    <property type="entry name" value="WH-like_DNA-bd_sf"/>
</dbReference>
<gene>
    <name evidence="2" type="ORF">IQ230_06395</name>
</gene>
<dbReference type="InterPro" id="IPR039422">
    <property type="entry name" value="MarR/SlyA-like"/>
</dbReference>
<dbReference type="Gene3D" id="1.10.10.10">
    <property type="entry name" value="Winged helix-like DNA-binding domain superfamily/Winged helix DNA-binding domain"/>
    <property type="match status" value="1"/>
</dbReference>
<dbReference type="Pfam" id="PF12802">
    <property type="entry name" value="MarR_2"/>
    <property type="match status" value="1"/>
</dbReference>
<dbReference type="InterPro" id="IPR036390">
    <property type="entry name" value="WH_DNA-bd_sf"/>
</dbReference>
<evidence type="ECO:0000313" key="3">
    <source>
        <dbReference type="Proteomes" id="UP000651156"/>
    </source>
</evidence>
<reference evidence="2 3" key="1">
    <citation type="submission" date="2020-10" db="EMBL/GenBank/DDBJ databases">
        <authorList>
            <person name="Castelo-Branco R."/>
            <person name="Eusebio N."/>
            <person name="Adriana R."/>
            <person name="Vieira A."/>
            <person name="Brugerolle De Fraissinette N."/>
            <person name="Rezende De Castro R."/>
            <person name="Schneider M.P."/>
            <person name="Vasconcelos V."/>
            <person name="Leao P.N."/>
        </authorList>
    </citation>
    <scope>NUCLEOTIDE SEQUENCE [LARGE SCALE GENOMIC DNA]</scope>
    <source>
        <strain evidence="2 3">LEGE 06123</strain>
    </source>
</reference>
<dbReference type="PANTHER" id="PTHR33164">
    <property type="entry name" value="TRANSCRIPTIONAL REGULATOR, MARR FAMILY"/>
    <property type="match status" value="1"/>
</dbReference>
<dbReference type="PANTHER" id="PTHR33164:SF105">
    <property type="entry name" value="TRANSCRIPTIONAL REPRESSOR PROTEIN-RELATED"/>
    <property type="match status" value="1"/>
</dbReference>
<evidence type="ECO:0000313" key="2">
    <source>
        <dbReference type="EMBL" id="MBE9189999.1"/>
    </source>
</evidence>
<dbReference type="SUPFAM" id="SSF46785">
    <property type="entry name" value="Winged helix' DNA-binding domain"/>
    <property type="match status" value="1"/>
</dbReference>
<organism evidence="2 3">
    <name type="scientific">Gloeocapsopsis crepidinum LEGE 06123</name>
    <dbReference type="NCBI Taxonomy" id="588587"/>
    <lineage>
        <taxon>Bacteria</taxon>
        <taxon>Bacillati</taxon>
        <taxon>Cyanobacteriota</taxon>
        <taxon>Cyanophyceae</taxon>
        <taxon>Oscillatoriophycideae</taxon>
        <taxon>Chroococcales</taxon>
        <taxon>Chroococcaceae</taxon>
        <taxon>Gloeocapsopsis</taxon>
    </lineage>
</organism>
<dbReference type="RefSeq" id="WP_193931217.1">
    <property type="nucleotide sequence ID" value="NZ_CAWPMZ010000016.1"/>
</dbReference>